<protein>
    <recommendedName>
        <fullName evidence="3">DUF6535 domain-containing protein</fullName>
    </recommendedName>
</protein>
<keyword evidence="5" id="KW-1185">Reference proteome</keyword>
<dbReference type="Proteomes" id="UP001175226">
    <property type="component" value="Unassembled WGS sequence"/>
</dbReference>
<evidence type="ECO:0000313" key="4">
    <source>
        <dbReference type="EMBL" id="KAK0441041.1"/>
    </source>
</evidence>
<evidence type="ECO:0000259" key="3">
    <source>
        <dbReference type="Pfam" id="PF20153"/>
    </source>
</evidence>
<evidence type="ECO:0000256" key="2">
    <source>
        <dbReference type="SAM" id="Phobius"/>
    </source>
</evidence>
<dbReference type="InterPro" id="IPR045338">
    <property type="entry name" value="DUF6535"/>
</dbReference>
<reference evidence="4" key="1">
    <citation type="submission" date="2023-06" db="EMBL/GenBank/DDBJ databases">
        <authorList>
            <consortium name="Lawrence Berkeley National Laboratory"/>
            <person name="Ahrendt S."/>
            <person name="Sahu N."/>
            <person name="Indic B."/>
            <person name="Wong-Bajracharya J."/>
            <person name="Merenyi Z."/>
            <person name="Ke H.-M."/>
            <person name="Monk M."/>
            <person name="Kocsube S."/>
            <person name="Drula E."/>
            <person name="Lipzen A."/>
            <person name="Balint B."/>
            <person name="Henrissat B."/>
            <person name="Andreopoulos B."/>
            <person name="Martin F.M."/>
            <person name="Harder C.B."/>
            <person name="Rigling D."/>
            <person name="Ford K.L."/>
            <person name="Foster G.D."/>
            <person name="Pangilinan J."/>
            <person name="Papanicolaou A."/>
            <person name="Barry K."/>
            <person name="LaButti K."/>
            <person name="Viragh M."/>
            <person name="Koriabine M."/>
            <person name="Yan M."/>
            <person name="Riley R."/>
            <person name="Champramary S."/>
            <person name="Plett K.L."/>
            <person name="Tsai I.J."/>
            <person name="Slot J."/>
            <person name="Sipos G."/>
            <person name="Plett J."/>
            <person name="Nagy L.G."/>
            <person name="Grigoriev I.V."/>
        </authorList>
    </citation>
    <scope>NUCLEOTIDE SEQUENCE</scope>
    <source>
        <strain evidence="4">FPL87.14</strain>
    </source>
</reference>
<feature type="domain" description="DUF6535" evidence="3">
    <location>
        <begin position="108"/>
        <end position="217"/>
    </location>
</feature>
<proteinExistence type="predicted"/>
<accession>A0AA39JFW2</accession>
<feature type="transmembrane region" description="Helical" evidence="2">
    <location>
        <begin position="198"/>
        <end position="217"/>
    </location>
</feature>
<dbReference type="Pfam" id="PF20153">
    <property type="entry name" value="DUF6535"/>
    <property type="match status" value="1"/>
</dbReference>
<keyword evidence="2" id="KW-0812">Transmembrane</keyword>
<feature type="region of interest" description="Disordered" evidence="1">
    <location>
        <begin position="22"/>
        <end position="42"/>
    </location>
</feature>
<keyword evidence="2" id="KW-1133">Transmembrane helix</keyword>
<keyword evidence="2" id="KW-0472">Membrane</keyword>
<dbReference type="EMBL" id="JAUEPT010000031">
    <property type="protein sequence ID" value="KAK0441041.1"/>
    <property type="molecule type" value="Genomic_DNA"/>
</dbReference>
<gene>
    <name evidence="4" type="ORF">EV421DRAFT_2020087</name>
</gene>
<feature type="transmembrane region" description="Helical" evidence="2">
    <location>
        <begin position="259"/>
        <end position="281"/>
    </location>
</feature>
<name>A0AA39JFW2_9AGAR</name>
<dbReference type="AlphaFoldDB" id="A0AA39JFW2"/>
<organism evidence="4 5">
    <name type="scientific">Armillaria borealis</name>
    <dbReference type="NCBI Taxonomy" id="47425"/>
    <lineage>
        <taxon>Eukaryota</taxon>
        <taxon>Fungi</taxon>
        <taxon>Dikarya</taxon>
        <taxon>Basidiomycota</taxon>
        <taxon>Agaricomycotina</taxon>
        <taxon>Agaricomycetes</taxon>
        <taxon>Agaricomycetidae</taxon>
        <taxon>Agaricales</taxon>
        <taxon>Marasmiineae</taxon>
        <taxon>Physalacriaceae</taxon>
        <taxon>Armillaria</taxon>
    </lineage>
</organism>
<evidence type="ECO:0000313" key="5">
    <source>
        <dbReference type="Proteomes" id="UP001175226"/>
    </source>
</evidence>
<sequence length="1031" mass="117433">MKRHPANRKERRLILPSTRTMEEMQMKPTRTRTRKMRSQSTRRLCTMLSRGYRIPRHPPRRIRFSGCAKWSLQRGEATTLPTTKTYSPKILCTQRRRRTPECGGHTRQSAIHDANMVEEIRDNVDVLLVFAGLFSAVVTTFVVQTSQSLQADYAQASASLLFELLLVQRAIANGSPVDTVPVSSLNPQTVFVPTATDVWVNGLWFTSLFLSLTTALYRYLGFQKWRVEVIIGVLPVLMHLALALFFIGLSLFLHPLRAALSWVVWTGTVLLIVAYVIGTILPMRFPQCPYRTPLCDLAYRPYIYVTSLVQEHYHRLHQLLQSWRKKKVQSTGEERVTRIDDSGHNRTTAKPNSLKQLELEAVEKASLRLSVEALQWLFSASSNPAVQSIVVESIGGLPMGALLEVEDVFRGSPSIVDVRRNLLSSLTELRAVDRLLFPIPSISSGMEHKFERLLRSGMFISWVEKPWSFIDVPDQLGQNEFGATLVTQIPKLCGVPNGLKWCRPGVFLHNILSFETSARFPPIVWENLIQSATDSWDPDLFNIDDQFPMLHCSAMTESSILRTDIPKQQLFASPLVVDFEQAVEYFPEVALEYMMCWLSRFDVLPGERLECRVLAAFIHLMIHRLSRLAAGTDISETPETRSLDSMLWTLSRDSLYRHWNPEPVWKILEAAIVNTPIFSQNTTDSKYDECSILVLGHYSRFVRKRNLASRIHAPSSALQLLVPFMTTQWSTLRTSRRISGMLDFLEVCLEERFRPAYDVFHQQQCLKFLATQPVSRRSAWLLNSYVTGIAAAIHPSNGDPEENQTILQAIDCLHEPGNLLFVCSTLALYTHYPVPGEPDIITALAQIRPRDPAWGNCLQRLRALADAWNENCFVGVKREPKWHQEEEEEIEEWRHNMRKAIETLEGFFSDIPLRTTASLELVQLPPPLLSLDVAEESLARATVTSVSLTAKKREARLGQENIETVHRAMKNFYGSRTHGSERACAIKPGAWTAWCPRFDIHPEMHSGVQRNIRVVHSLLQTPRRGNKETVL</sequence>
<evidence type="ECO:0000256" key="1">
    <source>
        <dbReference type="SAM" id="MobiDB-lite"/>
    </source>
</evidence>
<feature type="transmembrane region" description="Helical" evidence="2">
    <location>
        <begin position="229"/>
        <end position="253"/>
    </location>
</feature>
<comment type="caution">
    <text evidence="4">The sequence shown here is derived from an EMBL/GenBank/DDBJ whole genome shotgun (WGS) entry which is preliminary data.</text>
</comment>